<feature type="domain" description="Cyclic nucleotide-binding" evidence="14">
    <location>
        <begin position="677"/>
        <end position="745"/>
    </location>
</feature>
<evidence type="ECO:0000256" key="2">
    <source>
        <dbReference type="ARBA" id="ARBA00010486"/>
    </source>
</evidence>
<evidence type="ECO:0000313" key="15">
    <source>
        <dbReference type="EMBL" id="RXI09038.1"/>
    </source>
</evidence>
<evidence type="ECO:0000256" key="7">
    <source>
        <dbReference type="ARBA" id="ARBA00022992"/>
    </source>
</evidence>
<feature type="transmembrane region" description="Helical" evidence="12">
    <location>
        <begin position="158"/>
        <end position="177"/>
    </location>
</feature>
<dbReference type="Proteomes" id="UP000290289">
    <property type="component" value="Chromosome 1"/>
</dbReference>
<evidence type="ECO:0000256" key="3">
    <source>
        <dbReference type="ARBA" id="ARBA00022448"/>
    </source>
</evidence>
<dbReference type="SMART" id="SM00220">
    <property type="entry name" value="S_TKc"/>
    <property type="match status" value="1"/>
</dbReference>
<dbReference type="SUPFAM" id="SSF56112">
    <property type="entry name" value="Protein kinase-like (PK-like)"/>
    <property type="match status" value="1"/>
</dbReference>
<dbReference type="Gene3D" id="3.30.200.20">
    <property type="entry name" value="Phosphorylase Kinase, domain 1"/>
    <property type="match status" value="1"/>
</dbReference>
<evidence type="ECO:0000256" key="10">
    <source>
        <dbReference type="ARBA" id="ARBA00023286"/>
    </source>
</evidence>
<dbReference type="EMBL" id="RDQH01000327">
    <property type="protein sequence ID" value="RXI09038.1"/>
    <property type="molecule type" value="Genomic_DNA"/>
</dbReference>
<feature type="transmembrane region" description="Helical" evidence="12">
    <location>
        <begin position="361"/>
        <end position="379"/>
    </location>
</feature>
<feature type="transmembrane region" description="Helical" evidence="12">
    <location>
        <begin position="189"/>
        <end position="210"/>
    </location>
</feature>
<dbReference type="GO" id="GO:0004672">
    <property type="term" value="F:protein kinase activity"/>
    <property type="evidence" value="ECO:0007669"/>
    <property type="project" value="InterPro"/>
</dbReference>
<dbReference type="GO" id="GO:0030553">
    <property type="term" value="F:cGMP binding"/>
    <property type="evidence" value="ECO:0007669"/>
    <property type="project" value="UniProtKB-KW"/>
</dbReference>
<dbReference type="PROSITE" id="PS50042">
    <property type="entry name" value="CNMP_BINDING_3"/>
    <property type="match status" value="2"/>
</dbReference>
<keyword evidence="6 12" id="KW-1133">Transmembrane helix</keyword>
<dbReference type="STRING" id="3750.A0A498KMQ4"/>
<keyword evidence="4" id="KW-0140">cGMP</keyword>
<evidence type="ECO:0008006" key="17">
    <source>
        <dbReference type="Google" id="ProtNLM"/>
    </source>
</evidence>
<evidence type="ECO:0000256" key="11">
    <source>
        <dbReference type="ARBA" id="ARBA00023303"/>
    </source>
</evidence>
<evidence type="ECO:0000256" key="5">
    <source>
        <dbReference type="ARBA" id="ARBA00022692"/>
    </source>
</evidence>
<keyword evidence="16" id="KW-1185">Reference proteome</keyword>
<comment type="subcellular location">
    <subcellularLocation>
        <location evidence="1">Membrane</location>
        <topology evidence="1">Multi-pass membrane protein</topology>
    </subcellularLocation>
</comment>
<dbReference type="Pfam" id="PF00520">
    <property type="entry name" value="Ion_trans"/>
    <property type="match status" value="1"/>
</dbReference>
<feature type="domain" description="Cyclic nucleotide-binding" evidence="14">
    <location>
        <begin position="473"/>
        <end position="541"/>
    </location>
</feature>
<keyword evidence="9 12" id="KW-0472">Membrane</keyword>
<reference evidence="15 16" key="1">
    <citation type="submission" date="2018-10" db="EMBL/GenBank/DDBJ databases">
        <title>A high-quality apple genome assembly.</title>
        <authorList>
            <person name="Hu J."/>
        </authorList>
    </citation>
    <scope>NUCLEOTIDE SEQUENCE [LARGE SCALE GENOMIC DNA]</scope>
    <source>
        <strain evidence="16">cv. HFTH1</strain>
        <tissue evidence="15">Young leaf</tissue>
    </source>
</reference>
<evidence type="ECO:0000313" key="16">
    <source>
        <dbReference type="Proteomes" id="UP000290289"/>
    </source>
</evidence>
<evidence type="ECO:0000256" key="12">
    <source>
        <dbReference type="SAM" id="Phobius"/>
    </source>
</evidence>
<comment type="caution">
    <text evidence="15">The sequence shown here is derived from an EMBL/GenBank/DDBJ whole genome shotgun (WGS) entry which is preliminary data.</text>
</comment>
<dbReference type="GO" id="GO:0034220">
    <property type="term" value="P:monoatomic ion transmembrane transport"/>
    <property type="evidence" value="ECO:0007669"/>
    <property type="project" value="UniProtKB-KW"/>
</dbReference>
<keyword evidence="11" id="KW-0407">Ion channel</keyword>
<feature type="transmembrane region" description="Helical" evidence="12">
    <location>
        <begin position="230"/>
        <end position="254"/>
    </location>
</feature>
<feature type="domain" description="Protein kinase" evidence="13">
    <location>
        <begin position="1018"/>
        <end position="1292"/>
    </location>
</feature>
<dbReference type="Gene3D" id="2.60.120.10">
    <property type="entry name" value="Jelly Rolls"/>
    <property type="match status" value="3"/>
</dbReference>
<evidence type="ECO:0000256" key="8">
    <source>
        <dbReference type="ARBA" id="ARBA00023065"/>
    </source>
</evidence>
<dbReference type="PANTHER" id="PTHR45651:SF68">
    <property type="entry name" value="ION TRANSPORT DOMAIN-CONTAINING PROTEIN"/>
    <property type="match status" value="1"/>
</dbReference>
<feature type="transmembrane region" description="Helical" evidence="12">
    <location>
        <begin position="99"/>
        <end position="118"/>
    </location>
</feature>
<dbReference type="Pfam" id="PF00069">
    <property type="entry name" value="Pkinase"/>
    <property type="match status" value="1"/>
</dbReference>
<evidence type="ECO:0000256" key="6">
    <source>
        <dbReference type="ARBA" id="ARBA00022989"/>
    </source>
</evidence>
<dbReference type="Gene3D" id="1.10.287.70">
    <property type="match status" value="1"/>
</dbReference>
<dbReference type="InterPro" id="IPR000719">
    <property type="entry name" value="Prot_kinase_dom"/>
</dbReference>
<proteinExistence type="inferred from homology"/>
<dbReference type="PROSITE" id="PS50011">
    <property type="entry name" value="PROTEIN_KINASE_DOM"/>
    <property type="match status" value="1"/>
</dbReference>
<keyword evidence="7" id="KW-0142">cGMP-binding</keyword>
<keyword evidence="7" id="KW-0547">Nucleotide-binding</keyword>
<dbReference type="CDD" id="cd00038">
    <property type="entry name" value="CAP_ED"/>
    <property type="match status" value="2"/>
</dbReference>
<keyword evidence="8" id="KW-0406">Ion transport</keyword>
<dbReference type="InterPro" id="IPR000595">
    <property type="entry name" value="cNMP-bd_dom"/>
</dbReference>
<dbReference type="InterPro" id="IPR008271">
    <property type="entry name" value="Ser/Thr_kinase_AS"/>
</dbReference>
<dbReference type="InterPro" id="IPR011009">
    <property type="entry name" value="Kinase-like_dom_sf"/>
</dbReference>
<evidence type="ECO:0000256" key="4">
    <source>
        <dbReference type="ARBA" id="ARBA00022535"/>
    </source>
</evidence>
<accession>A0A498KMQ4</accession>
<dbReference type="SUPFAM" id="SSF81324">
    <property type="entry name" value="Voltage-gated potassium channels"/>
    <property type="match status" value="1"/>
</dbReference>
<comment type="similarity">
    <text evidence="2">Belongs to the cyclic nucleotide-gated cation channel (TC 1.A.1.5) family.</text>
</comment>
<keyword evidence="5 12" id="KW-0812">Transmembrane</keyword>
<dbReference type="InterPro" id="IPR005821">
    <property type="entry name" value="Ion_trans_dom"/>
</dbReference>
<dbReference type="GO" id="GO:0005524">
    <property type="term" value="F:ATP binding"/>
    <property type="evidence" value="ECO:0007669"/>
    <property type="project" value="InterPro"/>
</dbReference>
<dbReference type="PROSITE" id="PS00108">
    <property type="entry name" value="PROTEIN_KINASE_ST"/>
    <property type="match status" value="1"/>
</dbReference>
<evidence type="ECO:0000256" key="1">
    <source>
        <dbReference type="ARBA" id="ARBA00004141"/>
    </source>
</evidence>
<dbReference type="InterPro" id="IPR018490">
    <property type="entry name" value="cNMP-bd_dom_sf"/>
</dbReference>
<gene>
    <name evidence="15" type="ORF">DVH24_023182</name>
</gene>
<dbReference type="SMART" id="SM00100">
    <property type="entry name" value="cNMP"/>
    <property type="match status" value="2"/>
</dbReference>
<protein>
    <recommendedName>
        <fullName evidence="17">Cyclic nucleotide-binding domain-containing protein</fullName>
    </recommendedName>
</protein>
<feature type="transmembrane region" description="Helical" evidence="12">
    <location>
        <begin position="55"/>
        <end position="78"/>
    </location>
</feature>
<dbReference type="SUPFAM" id="SSF51206">
    <property type="entry name" value="cAMP-binding domain-like"/>
    <property type="match status" value="3"/>
</dbReference>
<dbReference type="Gene3D" id="1.10.510.10">
    <property type="entry name" value="Transferase(Phosphotransferase) domain 1"/>
    <property type="match status" value="1"/>
</dbReference>
<evidence type="ECO:0000256" key="9">
    <source>
        <dbReference type="ARBA" id="ARBA00023136"/>
    </source>
</evidence>
<evidence type="ECO:0000259" key="14">
    <source>
        <dbReference type="PROSITE" id="PS50042"/>
    </source>
</evidence>
<evidence type="ECO:0000259" key="13">
    <source>
        <dbReference type="PROSITE" id="PS50011"/>
    </source>
</evidence>
<keyword evidence="3" id="KW-0813">Transport</keyword>
<keyword evidence="10" id="KW-1071">Ligand-gated ion channel</keyword>
<sequence length="1316" mass="151318">MGPILKIPRVYLGGDPIPLLTYSNSISNPKAMPPEDKLSCIWRKNHTEVSFYRKYWWNNIFIASCLCSLFVDPLFLYVPILKDDFKCLMLDPKLKIIVLLLRSLADFFYLMDIIIRMYKSDSGSIVQLNRGQHRMDFSFVLKSCVPRIVKTIWASNDIIIDIVALLPFPQVAVFIFFSKMCDLRSLTPVRMVLMNVFAVLQYVPRVLRIYLSSNELKKNLEKDITKTPIWIKGVLNFCMYTIASHVIGALWYFFAIQRMMICWHFACRKDDGCDNRIFGCHDHHAFRNTTILNDLCPVNVSVNSSDTMLFDFGIFATVLQYGIVGSTNYFKKLLNCFWWGLRNLSSLGSNLEPSADGWENLYTIFISITGLLLFLYLIGNLQTYMQLESTRTENHMQLRQKMKGKDDEVELWLFKKGIPTRLNKNIKLQILDKVQQAAQEDTDTNLDNILPLLPSEVQSHIKEPFDKLKKVPMLREIDEDVLKIICQELEPVRYTENDDIIQKDKPLAKILFIVDGDVSIEEGSSDDSKQGAGQLCGEELLRWPFYSYFPHKTPLATKSVKAIGVVEALALNAQDLQSKYDQSDVAIKEASRQRGMMKKEMETNIDGLIHRKEIPEWFNQSVKSRIMEKIEEQVQNNALYWDELDWDWDHLVSHLPLDFQNEIKRYMALTKLKKVPMLRRIDEDVLKIICRKLEPVRYTDNSLIIQKGEQLDKMVYIEDGFVSIEERSSDDSRLGAGELCGQELLRWPFSTDFPNRKPLATESVKAIGVVEALALNAQELLSMYLEPNIKGKEEPRHRRMMKEEIERNIDGLIRRNGIPERLNQNVKSRIMENVEENFQQYDHYWDLLDWDHLVPGLPLDFQKEIISYMPLTKLKQIPTFQYMNDEVMKEICNHLRPMKYNRTDNIIDKGNPIQMLLIVEGSIGQEGWVKDAGEIYGEELLVWPFSTSFPNKVPTAAESPFVSTDVVEALVLTASDMESVATKFRKHFIKNYGKFVRMESAFPYDYSEGDIKKATTNYTCLNNPNEGGYGTVYHPELNGRSVAIKTCNSTTGDPFIQSQRLVHEAFVLSQIDHENVEKLLGCCLETTWPIMVYDRTNALTFVEHFHRNKSKLSLESRMTIAAETAGALAHMHSSSVIHRDVKTANILIDHTTHTVQVTGFGASRLLDEDEGEMEDRVSTLPRTLGYLDPEYLESHMLTKKSDVYSFGVVLVELLTRQESVSSNGFETSLANDFARSVHEDRLGQILDGEINTDKFSYEMAKKVSELAVTCLRSRGEERPSMEKVAEELEEVVQAIMNRVEHSTVEDNISSASRTSE</sequence>
<dbReference type="InterPro" id="IPR014710">
    <property type="entry name" value="RmlC-like_jellyroll"/>
</dbReference>
<dbReference type="PANTHER" id="PTHR45651">
    <property type="entry name" value="CYCLIC NUCLEOTIDE-GATED ION CHANNEL 15-RELATED-RELATED"/>
    <property type="match status" value="1"/>
</dbReference>
<organism evidence="15 16">
    <name type="scientific">Malus domestica</name>
    <name type="common">Apple</name>
    <name type="synonym">Pyrus malus</name>
    <dbReference type="NCBI Taxonomy" id="3750"/>
    <lineage>
        <taxon>Eukaryota</taxon>
        <taxon>Viridiplantae</taxon>
        <taxon>Streptophyta</taxon>
        <taxon>Embryophyta</taxon>
        <taxon>Tracheophyta</taxon>
        <taxon>Spermatophyta</taxon>
        <taxon>Magnoliopsida</taxon>
        <taxon>eudicotyledons</taxon>
        <taxon>Gunneridae</taxon>
        <taxon>Pentapetalae</taxon>
        <taxon>rosids</taxon>
        <taxon>fabids</taxon>
        <taxon>Rosales</taxon>
        <taxon>Rosaceae</taxon>
        <taxon>Amygdaloideae</taxon>
        <taxon>Maleae</taxon>
        <taxon>Malus</taxon>
    </lineage>
</organism>
<dbReference type="GO" id="GO:0016020">
    <property type="term" value="C:membrane"/>
    <property type="evidence" value="ECO:0007669"/>
    <property type="project" value="UniProtKB-SubCell"/>
</dbReference>
<name>A0A498KMQ4_MALDO</name>